<protein>
    <submittedName>
        <fullName evidence="1">Uncharacterized protein</fullName>
    </submittedName>
</protein>
<name>A0A8S1X9N3_PAROT</name>
<dbReference type="Proteomes" id="UP000683925">
    <property type="component" value="Unassembled WGS sequence"/>
</dbReference>
<organism evidence="1 2">
    <name type="scientific">Paramecium octaurelia</name>
    <dbReference type="NCBI Taxonomy" id="43137"/>
    <lineage>
        <taxon>Eukaryota</taxon>
        <taxon>Sar</taxon>
        <taxon>Alveolata</taxon>
        <taxon>Ciliophora</taxon>
        <taxon>Intramacronucleata</taxon>
        <taxon>Oligohymenophorea</taxon>
        <taxon>Peniculida</taxon>
        <taxon>Parameciidae</taxon>
        <taxon>Paramecium</taxon>
    </lineage>
</organism>
<accession>A0A8S1X9N3</accession>
<evidence type="ECO:0000313" key="2">
    <source>
        <dbReference type="Proteomes" id="UP000683925"/>
    </source>
</evidence>
<reference evidence="1" key="1">
    <citation type="submission" date="2021-01" db="EMBL/GenBank/DDBJ databases">
        <authorList>
            <consortium name="Genoscope - CEA"/>
            <person name="William W."/>
        </authorList>
    </citation>
    <scope>NUCLEOTIDE SEQUENCE</scope>
</reference>
<evidence type="ECO:0000313" key="1">
    <source>
        <dbReference type="EMBL" id="CAD8197719.1"/>
    </source>
</evidence>
<dbReference type="AlphaFoldDB" id="A0A8S1X9N3"/>
<sequence length="70" mass="8625">MQIINKNYPIQYQYITYRKNLKLMVAFSTFRTRFKNTGDRREPSLYPPLFILELRNYFNHFLVQIMGMIQ</sequence>
<keyword evidence="2" id="KW-1185">Reference proteome</keyword>
<comment type="caution">
    <text evidence="1">The sequence shown here is derived from an EMBL/GenBank/DDBJ whole genome shotgun (WGS) entry which is preliminary data.</text>
</comment>
<proteinExistence type="predicted"/>
<gene>
    <name evidence="1" type="ORF">POCTA_138.1.T1150034</name>
</gene>
<dbReference type="EMBL" id="CAJJDP010000115">
    <property type="protein sequence ID" value="CAD8197719.1"/>
    <property type="molecule type" value="Genomic_DNA"/>
</dbReference>